<accession>A0ABV3S5G4</accession>
<evidence type="ECO:0000313" key="2">
    <source>
        <dbReference type="EMBL" id="MEX0381089.1"/>
    </source>
</evidence>
<dbReference type="RefSeq" id="WP_367974627.1">
    <property type="nucleotide sequence ID" value="NZ_JBFPEQ010000001.1"/>
</dbReference>
<reference evidence="2 3" key="1">
    <citation type="submission" date="2024-07" db="EMBL/GenBank/DDBJ databases">
        <authorList>
            <person name="Yun M."/>
        </authorList>
    </citation>
    <scope>NUCLEOTIDE SEQUENCE [LARGE SCALE GENOMIC DNA]</scope>
    <source>
        <strain evidence="2 3">MS01</strain>
    </source>
</reference>
<dbReference type="PANTHER" id="PTHR11851:SF186">
    <property type="entry name" value="INACTIVE METALLOPROTEASE YMFF-RELATED"/>
    <property type="match status" value="1"/>
</dbReference>
<dbReference type="InterPro" id="IPR007863">
    <property type="entry name" value="Peptidase_M16_C"/>
</dbReference>
<sequence>MKKIQLKDGVNLVVQPTTQFKTVHIAVDFAAPLLQVENIAARSLLTYLTAVSAKQYPSQQKVAQKTIDLYGAQYQTDVLRFGQTHHVRYTLQMPAPTYIGEESNLLHEAFAFLRDMIFDPFVSDGHFDQATFAKEKQSLMNELDSLTDDKQRYAMSKLRELTYDIPAMTISSAGRGSDVEMLTSEIVYQAYQDMMTKDTMNIIVYGDVDEQRVVSELKAWPLLARQEQPLQPFYRQALQSVIHEETDRQVDINQAIMTIAYRLAIAPDDPRRFVALVLNALFGGSPLSKLFTNIREKASLAYSIYSRWQHDTGFITVAAGLDADKVSQTDTMIQAQITAIQAGDFSEETLSAIKASLVNDYLSQQDTPSSEMGLIFSRLLTNRETTVDEWTDAVNAVTSADVAKMAREVVIQSRFTLMPEVQE</sequence>
<comment type="caution">
    <text evidence="2">The sequence shown here is derived from an EMBL/GenBank/DDBJ whole genome shotgun (WGS) entry which is preliminary data.</text>
</comment>
<dbReference type="Proteomes" id="UP001556617">
    <property type="component" value="Unassembled WGS sequence"/>
</dbReference>
<dbReference type="Gene3D" id="3.30.830.10">
    <property type="entry name" value="Metalloenzyme, LuxS/M16 peptidase-like"/>
    <property type="match status" value="2"/>
</dbReference>
<dbReference type="NCBIfam" id="NF047422">
    <property type="entry name" value="YfmF_fam"/>
    <property type="match status" value="1"/>
</dbReference>
<dbReference type="InterPro" id="IPR011249">
    <property type="entry name" value="Metalloenz_LuxS/M16"/>
</dbReference>
<feature type="domain" description="Peptidase M16 C-terminal" evidence="1">
    <location>
        <begin position="182"/>
        <end position="357"/>
    </location>
</feature>
<name>A0ABV3S5G4_9LACO</name>
<gene>
    <name evidence="2" type="ORF">AB3K24_06950</name>
</gene>
<organism evidence="2 3">
    <name type="scientific">Leuconostoc aquikimchii</name>
    <dbReference type="NCBI Taxonomy" id="3236804"/>
    <lineage>
        <taxon>Bacteria</taxon>
        <taxon>Bacillati</taxon>
        <taxon>Bacillota</taxon>
        <taxon>Bacilli</taxon>
        <taxon>Lactobacillales</taxon>
        <taxon>Lactobacillaceae</taxon>
        <taxon>Leuconostoc</taxon>
    </lineage>
</organism>
<dbReference type="PANTHER" id="PTHR11851">
    <property type="entry name" value="METALLOPROTEASE"/>
    <property type="match status" value="1"/>
</dbReference>
<dbReference type="EMBL" id="JBFPER010000001">
    <property type="protein sequence ID" value="MEX0381089.1"/>
    <property type="molecule type" value="Genomic_DNA"/>
</dbReference>
<dbReference type="InterPro" id="IPR050361">
    <property type="entry name" value="MPP/UQCRC_Complex"/>
</dbReference>
<evidence type="ECO:0000313" key="3">
    <source>
        <dbReference type="Proteomes" id="UP001556617"/>
    </source>
</evidence>
<dbReference type="SUPFAM" id="SSF63411">
    <property type="entry name" value="LuxS/MPP-like metallohydrolase"/>
    <property type="match status" value="2"/>
</dbReference>
<dbReference type="Pfam" id="PF05193">
    <property type="entry name" value="Peptidase_M16_C"/>
    <property type="match status" value="1"/>
</dbReference>
<evidence type="ECO:0000259" key="1">
    <source>
        <dbReference type="Pfam" id="PF05193"/>
    </source>
</evidence>
<protein>
    <submittedName>
        <fullName evidence="2">M16 family metallopeptidase</fullName>
    </submittedName>
</protein>
<proteinExistence type="predicted"/>
<keyword evidence="3" id="KW-1185">Reference proteome</keyword>